<dbReference type="Gene3D" id="3.90.176.10">
    <property type="entry name" value="Toxin ADP-ribosyltransferase, Chain A, domain 1"/>
    <property type="match status" value="1"/>
</dbReference>
<evidence type="ECO:0000313" key="3">
    <source>
        <dbReference type="EMBL" id="CAF4412964.1"/>
    </source>
</evidence>
<protein>
    <recommendedName>
        <fullName evidence="1">ADP ribosyltransferase domain-containing protein</fullName>
    </recommendedName>
</protein>
<evidence type="ECO:0000313" key="2">
    <source>
        <dbReference type="EMBL" id="CAF1551920.1"/>
    </source>
</evidence>
<dbReference type="EMBL" id="CAJNOQ010027240">
    <property type="protein sequence ID" value="CAF1551920.1"/>
    <property type="molecule type" value="Genomic_DNA"/>
</dbReference>
<keyword evidence="4" id="KW-1185">Reference proteome</keyword>
<dbReference type="Pfam" id="PF03496">
    <property type="entry name" value="ADPrib_exo_Tox"/>
    <property type="match status" value="1"/>
</dbReference>
<dbReference type="PROSITE" id="PS51996">
    <property type="entry name" value="TR_MART"/>
    <property type="match status" value="1"/>
</dbReference>
<dbReference type="AlphaFoldDB" id="A0A815X348"/>
<comment type="caution">
    <text evidence="2">The sequence shown here is derived from an EMBL/GenBank/DDBJ whole genome shotgun (WGS) entry which is preliminary data.</text>
</comment>
<dbReference type="Proteomes" id="UP000663829">
    <property type="component" value="Unassembled WGS sequence"/>
</dbReference>
<dbReference type="Proteomes" id="UP000681722">
    <property type="component" value="Unassembled WGS sequence"/>
</dbReference>
<dbReference type="SUPFAM" id="SSF56399">
    <property type="entry name" value="ADP-ribosylation"/>
    <property type="match status" value="1"/>
</dbReference>
<reference evidence="2" key="1">
    <citation type="submission" date="2021-02" db="EMBL/GenBank/DDBJ databases">
        <authorList>
            <person name="Nowell W R."/>
        </authorList>
    </citation>
    <scope>NUCLEOTIDE SEQUENCE</scope>
</reference>
<dbReference type="InterPro" id="IPR003540">
    <property type="entry name" value="ADP-ribosyltransferase"/>
</dbReference>
<dbReference type="OrthoDB" id="10642303at2759"/>
<feature type="domain" description="ADP ribosyltransferase" evidence="1">
    <location>
        <begin position="13"/>
        <end position="151"/>
    </location>
</feature>
<name>A0A815X348_9BILA</name>
<dbReference type="EMBL" id="CAJOBC010092927">
    <property type="protein sequence ID" value="CAF4412964.1"/>
    <property type="molecule type" value="Genomic_DNA"/>
</dbReference>
<organism evidence="2 4">
    <name type="scientific">Didymodactylos carnosus</name>
    <dbReference type="NCBI Taxonomy" id="1234261"/>
    <lineage>
        <taxon>Eukaryota</taxon>
        <taxon>Metazoa</taxon>
        <taxon>Spiralia</taxon>
        <taxon>Gnathifera</taxon>
        <taxon>Rotifera</taxon>
        <taxon>Eurotatoria</taxon>
        <taxon>Bdelloidea</taxon>
        <taxon>Philodinida</taxon>
        <taxon>Philodinidae</taxon>
        <taxon>Didymodactylos</taxon>
    </lineage>
</organism>
<proteinExistence type="predicted"/>
<dbReference type="GO" id="GO:0005576">
    <property type="term" value="C:extracellular region"/>
    <property type="evidence" value="ECO:0007669"/>
    <property type="project" value="InterPro"/>
</dbReference>
<evidence type="ECO:0000259" key="1">
    <source>
        <dbReference type="Pfam" id="PF03496"/>
    </source>
</evidence>
<sequence>WYTRNLFPFNFVNKVLRAEDVNALFKLRYFIVALCKNLKQLFEENFEINQESLDTITFYRGLKLSQNDIEQLKQSTGKYISTNGYLSTSFYRHIAELFSVNTLFKITVNTKLKNIIYADISKHSMIYDEQKVLFDLGSVFQISDITYEQNKLIVSMIGVNDVECLKNDYRQWLEENTNNPTYGVFLYPDLLFGQCLTRMGHSKKSVQSFSTCAKPPFDRAGIQQQNPTTAASAAPKIPFQKETIAIVKTEKEAGFHSFRKFSKFAGITYECAPR</sequence>
<gene>
    <name evidence="2" type="ORF">GPM918_LOCUS39253</name>
    <name evidence="3" type="ORF">SRO942_LOCUS40116</name>
</gene>
<evidence type="ECO:0000313" key="4">
    <source>
        <dbReference type="Proteomes" id="UP000663829"/>
    </source>
</evidence>
<accession>A0A815X348</accession>
<feature type="non-terminal residue" evidence="2">
    <location>
        <position position="1"/>
    </location>
</feature>